<dbReference type="KEGG" id="ddi:DDB_G0288283"/>
<comment type="caution">
    <text evidence="2">The sequence shown here is derived from an EMBL/GenBank/DDBJ whole genome shotgun (WGS) entry which is preliminary data.</text>
</comment>
<dbReference type="VEuPathDB" id="AmoebaDB:DDB_G0288283"/>
<evidence type="ECO:0000256" key="1">
    <source>
        <dbReference type="SAM" id="MobiDB-lite"/>
    </source>
</evidence>
<feature type="region of interest" description="Disordered" evidence="1">
    <location>
        <begin position="238"/>
        <end position="260"/>
    </location>
</feature>
<dbReference type="HOGENOM" id="CLU_1071290_0_0_1"/>
<evidence type="ECO:0000313" key="2">
    <source>
        <dbReference type="EMBL" id="EAL63284.1"/>
    </source>
</evidence>
<sequence>MSGKEDLESPSNSSSLKKIDISKGPFNITVSNAATIKVVNTFMEDKEKENETRLTSFVHSQSIKLKKKEKEYEKKLDEREKNLPEEKERELKEKEEVIAGLQQEKVELVKRVEELEQNLSRVQSINSQLSADVTLLRSTFKTNQTEIDTKIKDLEDRLAAEKKREGLKAAAYNYSSEVSNYYLKHSLLPLLTTTSGYASFGFEEIQNVYEIAMKNYNGLIDGDHQVLLKNLKTIIPPPSSNPFTPQTKKRAPVEIQPFNK</sequence>
<feature type="region of interest" description="Disordered" evidence="1">
    <location>
        <begin position="1"/>
        <end position="20"/>
    </location>
</feature>
<keyword evidence="3" id="KW-1185">Reference proteome</keyword>
<name>Q54J56_DICDI</name>
<dbReference type="EMBL" id="AAFI02000109">
    <property type="protein sequence ID" value="EAL63284.1"/>
    <property type="molecule type" value="Genomic_DNA"/>
</dbReference>
<dbReference type="dictyBase" id="DDB_G0288283"/>
<dbReference type="FunCoup" id="Q54J56">
    <property type="interactions" value="1"/>
</dbReference>
<dbReference type="PaxDb" id="44689-DDB0187872"/>
<protein>
    <submittedName>
        <fullName evidence="2">Uncharacterized protein</fullName>
    </submittedName>
</protein>
<dbReference type="AlphaFoldDB" id="Q54J56"/>
<evidence type="ECO:0000313" key="3">
    <source>
        <dbReference type="Proteomes" id="UP000002195"/>
    </source>
</evidence>
<proteinExistence type="predicted"/>
<organism evidence="2 3">
    <name type="scientific">Dictyostelium discoideum</name>
    <name type="common">Social amoeba</name>
    <dbReference type="NCBI Taxonomy" id="44689"/>
    <lineage>
        <taxon>Eukaryota</taxon>
        <taxon>Amoebozoa</taxon>
        <taxon>Evosea</taxon>
        <taxon>Eumycetozoa</taxon>
        <taxon>Dictyostelia</taxon>
        <taxon>Dictyosteliales</taxon>
        <taxon>Dictyosteliaceae</taxon>
        <taxon>Dictyostelium</taxon>
    </lineage>
</organism>
<reference evidence="2 3" key="1">
    <citation type="journal article" date="2005" name="Nature">
        <title>The genome of the social amoeba Dictyostelium discoideum.</title>
        <authorList>
            <consortium name="The Dictyostelium discoideum Sequencing Consortium"/>
            <person name="Eichinger L."/>
            <person name="Pachebat J.A."/>
            <person name="Glockner G."/>
            <person name="Rajandream M.A."/>
            <person name="Sucgang R."/>
            <person name="Berriman M."/>
            <person name="Song J."/>
            <person name="Olsen R."/>
            <person name="Szafranski K."/>
            <person name="Xu Q."/>
            <person name="Tunggal B."/>
            <person name="Kummerfeld S."/>
            <person name="Madera M."/>
            <person name="Konfortov B.A."/>
            <person name="Rivero F."/>
            <person name="Bankier A.T."/>
            <person name="Lehmann R."/>
            <person name="Hamlin N."/>
            <person name="Davies R."/>
            <person name="Gaudet P."/>
            <person name="Fey P."/>
            <person name="Pilcher K."/>
            <person name="Chen G."/>
            <person name="Saunders D."/>
            <person name="Sodergren E."/>
            <person name="Davis P."/>
            <person name="Kerhornou A."/>
            <person name="Nie X."/>
            <person name="Hall N."/>
            <person name="Anjard C."/>
            <person name="Hemphill L."/>
            <person name="Bason N."/>
            <person name="Farbrother P."/>
            <person name="Desany B."/>
            <person name="Just E."/>
            <person name="Morio T."/>
            <person name="Rost R."/>
            <person name="Churcher C."/>
            <person name="Cooper J."/>
            <person name="Haydock S."/>
            <person name="van Driessche N."/>
            <person name="Cronin A."/>
            <person name="Goodhead I."/>
            <person name="Muzny D."/>
            <person name="Mourier T."/>
            <person name="Pain A."/>
            <person name="Lu M."/>
            <person name="Harper D."/>
            <person name="Lindsay R."/>
            <person name="Hauser H."/>
            <person name="James K."/>
            <person name="Quiles M."/>
            <person name="Madan Babu M."/>
            <person name="Saito T."/>
            <person name="Buchrieser C."/>
            <person name="Wardroper A."/>
            <person name="Felder M."/>
            <person name="Thangavelu M."/>
            <person name="Johnson D."/>
            <person name="Knights A."/>
            <person name="Loulseged H."/>
            <person name="Mungall K."/>
            <person name="Oliver K."/>
            <person name="Price C."/>
            <person name="Quail M.A."/>
            <person name="Urushihara H."/>
            <person name="Hernandez J."/>
            <person name="Rabbinowitsch E."/>
            <person name="Steffen D."/>
            <person name="Sanders M."/>
            <person name="Ma J."/>
            <person name="Kohara Y."/>
            <person name="Sharp S."/>
            <person name="Simmonds M."/>
            <person name="Spiegler S."/>
            <person name="Tivey A."/>
            <person name="Sugano S."/>
            <person name="White B."/>
            <person name="Walker D."/>
            <person name="Woodward J."/>
            <person name="Winckler T."/>
            <person name="Tanaka Y."/>
            <person name="Shaulsky G."/>
            <person name="Schleicher M."/>
            <person name="Weinstock G."/>
            <person name="Rosenthal A."/>
            <person name="Cox E.C."/>
            <person name="Chisholm R.L."/>
            <person name="Gibbs R."/>
            <person name="Loomis W.F."/>
            <person name="Platzer M."/>
            <person name="Kay R.R."/>
            <person name="Williams J."/>
            <person name="Dear P.H."/>
            <person name="Noegel A.A."/>
            <person name="Barrell B."/>
            <person name="Kuspa A."/>
        </authorList>
    </citation>
    <scope>NUCLEOTIDE SEQUENCE [LARGE SCALE GENOMIC DNA]</scope>
    <source>
        <strain evidence="2 3">AX4</strain>
    </source>
</reference>
<dbReference type="InParanoid" id="Q54J56"/>
<dbReference type="Proteomes" id="UP000002195">
    <property type="component" value="Unassembled WGS sequence"/>
</dbReference>
<gene>
    <name evidence="2" type="ORF">DDB_G0288283</name>
</gene>
<dbReference type="SMR" id="Q54J56"/>
<accession>Q54J56</accession>
<feature type="compositionally biased region" description="Basic and acidic residues" evidence="1">
    <location>
        <begin position="68"/>
        <end position="88"/>
    </location>
</feature>
<dbReference type="GeneID" id="8626548"/>
<dbReference type="RefSeq" id="XP_636791.1">
    <property type="nucleotide sequence ID" value="XM_631699.1"/>
</dbReference>
<feature type="region of interest" description="Disordered" evidence="1">
    <location>
        <begin position="66"/>
        <end position="88"/>
    </location>
</feature>